<evidence type="ECO:0000256" key="7">
    <source>
        <dbReference type="SAM" id="Phobius"/>
    </source>
</evidence>
<evidence type="ECO:0000259" key="8">
    <source>
        <dbReference type="Pfam" id="PF13947"/>
    </source>
</evidence>
<dbReference type="Pfam" id="PF14380">
    <property type="entry name" value="WAK_assoc"/>
    <property type="match status" value="1"/>
</dbReference>
<proteinExistence type="predicted"/>
<accession>A0AAW1I1K6</accession>
<protein>
    <recommendedName>
        <fullName evidence="2">non-specific serine/threonine protein kinase</fullName>
        <ecNumber evidence="2">2.7.11.1</ecNumber>
    </recommendedName>
</protein>
<evidence type="ECO:0000256" key="6">
    <source>
        <dbReference type="ARBA" id="ARBA00048679"/>
    </source>
</evidence>
<keyword evidence="3" id="KW-0732">Signal</keyword>
<comment type="catalytic activity">
    <reaction evidence="5">
        <text>L-threonyl-[protein] + ATP = O-phospho-L-threonyl-[protein] + ADP + H(+)</text>
        <dbReference type="Rhea" id="RHEA:46608"/>
        <dbReference type="Rhea" id="RHEA-COMP:11060"/>
        <dbReference type="Rhea" id="RHEA-COMP:11605"/>
        <dbReference type="ChEBI" id="CHEBI:15378"/>
        <dbReference type="ChEBI" id="CHEBI:30013"/>
        <dbReference type="ChEBI" id="CHEBI:30616"/>
        <dbReference type="ChEBI" id="CHEBI:61977"/>
        <dbReference type="ChEBI" id="CHEBI:456216"/>
        <dbReference type="EC" id="2.7.11.1"/>
    </reaction>
</comment>
<keyword evidence="7" id="KW-1133">Transmembrane helix</keyword>
<dbReference type="EC" id="2.7.11.1" evidence="2"/>
<evidence type="ECO:0000256" key="5">
    <source>
        <dbReference type="ARBA" id="ARBA00047899"/>
    </source>
</evidence>
<comment type="catalytic activity">
    <reaction evidence="6">
        <text>L-seryl-[protein] + ATP = O-phospho-L-seryl-[protein] + ADP + H(+)</text>
        <dbReference type="Rhea" id="RHEA:17989"/>
        <dbReference type="Rhea" id="RHEA-COMP:9863"/>
        <dbReference type="Rhea" id="RHEA-COMP:11604"/>
        <dbReference type="ChEBI" id="CHEBI:15378"/>
        <dbReference type="ChEBI" id="CHEBI:29999"/>
        <dbReference type="ChEBI" id="CHEBI:30616"/>
        <dbReference type="ChEBI" id="CHEBI:83421"/>
        <dbReference type="ChEBI" id="CHEBI:456216"/>
        <dbReference type="EC" id="2.7.11.1"/>
    </reaction>
</comment>
<reference evidence="10" key="1">
    <citation type="submission" date="2024-03" db="EMBL/GenBank/DDBJ databases">
        <title>WGS assembly of Saponaria officinalis var. Norfolk2.</title>
        <authorList>
            <person name="Jenkins J."/>
            <person name="Shu S."/>
            <person name="Grimwood J."/>
            <person name="Barry K."/>
            <person name="Goodstein D."/>
            <person name="Schmutz J."/>
            <person name="Leebens-Mack J."/>
            <person name="Osbourn A."/>
        </authorList>
    </citation>
    <scope>NUCLEOTIDE SEQUENCE [LARGE SCALE GENOMIC DNA]</scope>
    <source>
        <strain evidence="10">JIC</strain>
    </source>
</reference>
<evidence type="ECO:0000313" key="11">
    <source>
        <dbReference type="Proteomes" id="UP001443914"/>
    </source>
</evidence>
<dbReference type="InterPro" id="IPR032872">
    <property type="entry name" value="WAK_assoc_C"/>
</dbReference>
<evidence type="ECO:0000256" key="1">
    <source>
        <dbReference type="ARBA" id="ARBA00004167"/>
    </source>
</evidence>
<organism evidence="10 11">
    <name type="scientific">Saponaria officinalis</name>
    <name type="common">Common soapwort</name>
    <name type="synonym">Lychnis saponaria</name>
    <dbReference type="NCBI Taxonomy" id="3572"/>
    <lineage>
        <taxon>Eukaryota</taxon>
        <taxon>Viridiplantae</taxon>
        <taxon>Streptophyta</taxon>
        <taxon>Embryophyta</taxon>
        <taxon>Tracheophyta</taxon>
        <taxon>Spermatophyta</taxon>
        <taxon>Magnoliopsida</taxon>
        <taxon>eudicotyledons</taxon>
        <taxon>Gunneridae</taxon>
        <taxon>Pentapetalae</taxon>
        <taxon>Caryophyllales</taxon>
        <taxon>Caryophyllaceae</taxon>
        <taxon>Caryophylleae</taxon>
        <taxon>Saponaria</taxon>
    </lineage>
</organism>
<dbReference type="PANTHER" id="PTHR33138:SF75">
    <property type="entry name" value="WALL-ASSOCIATED RECEPTOR KINASE GALACTURONAN-BINDING DOMAIN-CONTAINING PROTEIN"/>
    <property type="match status" value="1"/>
</dbReference>
<comment type="subcellular location">
    <subcellularLocation>
        <location evidence="1">Membrane</location>
        <topology evidence="1">Single-pass membrane protein</topology>
    </subcellularLocation>
</comment>
<dbReference type="GO" id="GO:0030247">
    <property type="term" value="F:polysaccharide binding"/>
    <property type="evidence" value="ECO:0007669"/>
    <property type="project" value="InterPro"/>
</dbReference>
<evidence type="ECO:0000256" key="3">
    <source>
        <dbReference type="ARBA" id="ARBA00022729"/>
    </source>
</evidence>
<evidence type="ECO:0000313" key="10">
    <source>
        <dbReference type="EMBL" id="KAK9683182.1"/>
    </source>
</evidence>
<dbReference type="PANTHER" id="PTHR33138">
    <property type="entry name" value="OS01G0690200 PROTEIN"/>
    <property type="match status" value="1"/>
</dbReference>
<dbReference type="GO" id="GO:0004674">
    <property type="term" value="F:protein serine/threonine kinase activity"/>
    <property type="evidence" value="ECO:0007669"/>
    <property type="project" value="UniProtKB-EC"/>
</dbReference>
<dbReference type="InterPro" id="IPR025287">
    <property type="entry name" value="WAK_GUB"/>
</dbReference>
<gene>
    <name evidence="10" type="ORF">RND81_10G121600</name>
</gene>
<keyword evidence="7" id="KW-0472">Membrane</keyword>
<evidence type="ECO:0000259" key="9">
    <source>
        <dbReference type="Pfam" id="PF14380"/>
    </source>
</evidence>
<feature type="transmembrane region" description="Helical" evidence="7">
    <location>
        <begin position="266"/>
        <end position="288"/>
    </location>
</feature>
<comment type="caution">
    <text evidence="10">The sequence shown here is derived from an EMBL/GenBank/DDBJ whole genome shotgun (WGS) entry which is preliminary data.</text>
</comment>
<feature type="domain" description="Wall-associated receptor kinase galacturonan-binding" evidence="8">
    <location>
        <begin position="38"/>
        <end position="101"/>
    </location>
</feature>
<dbReference type="EMBL" id="JBDFQZ010000010">
    <property type="protein sequence ID" value="KAK9683182.1"/>
    <property type="molecule type" value="Genomic_DNA"/>
</dbReference>
<keyword evidence="4" id="KW-0325">Glycoprotein</keyword>
<feature type="domain" description="Wall-associated receptor kinase C-terminal" evidence="9">
    <location>
        <begin position="152"/>
        <end position="245"/>
    </location>
</feature>
<keyword evidence="11" id="KW-1185">Reference proteome</keyword>
<dbReference type="GO" id="GO:0016020">
    <property type="term" value="C:membrane"/>
    <property type="evidence" value="ECO:0007669"/>
    <property type="project" value="UniProtKB-SubCell"/>
</dbReference>
<evidence type="ECO:0000256" key="2">
    <source>
        <dbReference type="ARBA" id="ARBA00012513"/>
    </source>
</evidence>
<dbReference type="AlphaFoldDB" id="A0AAW1I1K6"/>
<dbReference type="Pfam" id="PF13947">
    <property type="entry name" value="GUB_WAK_bind"/>
    <property type="match status" value="1"/>
</dbReference>
<dbReference type="Proteomes" id="UP001443914">
    <property type="component" value="Unassembled WGS sequence"/>
</dbReference>
<keyword evidence="7" id="KW-0812">Transmembrane</keyword>
<sequence length="298" mass="33904">MELFLNSAIFVMARMRNMMSLVSNNMFAYANDEKYEECNKPYQCGDVSLSYPFYDAVNRPLYCGYPGFEIQCNNAMVSFIMSSEIYHFVSMDATSHTISVAKQSYWDTSCPQNLFNTSINFSLYKYTSADQNFTLFYDCPNEGMLSENEFSCNNGSSNSTVYYLMTKNLESSKAFDLCQRRVLVPILQSRYESITNASSLISAFRFGFGLEWIAENDLCDGCRVSGGECGYDSKTNKFTCFCPDQPYDSKCGFHSKGSISHKVYEIAGVILACITVGLGMLVVLACYFKRRRYRKSRH</sequence>
<name>A0AAW1I1K6_SAPOF</name>
<evidence type="ECO:0000256" key="4">
    <source>
        <dbReference type="ARBA" id="ARBA00023180"/>
    </source>
</evidence>